<name>A0A076GE33_BPMCO</name>
<sequence length="102" mass="11023">MFYAACVPATNEWHGAACAARRDLPWTADTMPSAAQRRRMSAVCAECPVLTRCAMHALKGVTGGFYAGVWIPWKGTAAATAETRRSIRASLRRVVTSPAPTR</sequence>
<evidence type="ECO:0000313" key="2">
    <source>
        <dbReference type="EMBL" id="AII28265.1"/>
    </source>
</evidence>
<gene>
    <name evidence="2" type="primary">26</name>
    <name evidence="2" type="ORF">PBI_YUNGJAMAL_26</name>
</gene>
<dbReference type="Proteomes" id="UP000028668">
    <property type="component" value="Segment"/>
</dbReference>
<evidence type="ECO:0000259" key="1">
    <source>
        <dbReference type="PROSITE" id="PS51674"/>
    </source>
</evidence>
<dbReference type="InterPro" id="IPR034768">
    <property type="entry name" value="4FE4S_WBL"/>
</dbReference>
<proteinExistence type="predicted"/>
<dbReference type="PROSITE" id="PS51674">
    <property type="entry name" value="4FE4S_WBL"/>
    <property type="match status" value="1"/>
</dbReference>
<dbReference type="EMBL" id="KJ829260">
    <property type="protein sequence ID" value="AII28265.1"/>
    <property type="molecule type" value="Genomic_DNA"/>
</dbReference>
<dbReference type="Pfam" id="PF02467">
    <property type="entry name" value="Whib"/>
    <property type="match status" value="1"/>
</dbReference>
<protein>
    <recommendedName>
        <fullName evidence="1">4Fe-4S Wbl-type domain-containing protein</fullName>
    </recommendedName>
</protein>
<accession>A0A076GE33</accession>
<reference evidence="2" key="1">
    <citation type="submission" date="2014-05" db="EMBL/GenBank/DDBJ databases">
        <authorList>
            <person name="Pacey E."/>
            <person name="Bowman C.A."/>
            <person name="Russell D.A."/>
            <person name="Pope W.H."/>
            <person name="Jacobs-Sera D."/>
            <person name="Hendrix R.W."/>
            <person name="Hatfull G.F."/>
        </authorList>
    </citation>
    <scope>NUCLEOTIDE SEQUENCE [LARGE SCALE GENOMIC DNA]</scope>
</reference>
<evidence type="ECO:0000313" key="3">
    <source>
        <dbReference type="Proteomes" id="UP000028668"/>
    </source>
</evidence>
<organism evidence="2 3">
    <name type="scientific">Mycobacterium phage YungJamal</name>
    <dbReference type="NCBI Taxonomy" id="1505226"/>
    <lineage>
        <taxon>Viruses</taxon>
        <taxon>Duplodnaviria</taxon>
        <taxon>Heunggongvirae</taxon>
        <taxon>Uroviricota</taxon>
        <taxon>Caudoviricetes</taxon>
        <taxon>Corndogvirus</taxon>
        <taxon>Mycobacterium phage Corndog</taxon>
    </lineage>
</organism>
<feature type="domain" description="4Fe-4S Wbl-type" evidence="1">
    <location>
        <begin position="17"/>
        <end position="76"/>
    </location>
</feature>